<keyword evidence="3" id="KW-1185">Reference proteome</keyword>
<dbReference type="RefSeq" id="WP_097152922.1">
    <property type="nucleotide sequence ID" value="NZ_OBEL01000001.1"/>
</dbReference>
<evidence type="ECO:0000259" key="1">
    <source>
        <dbReference type="Pfam" id="PF03781"/>
    </source>
</evidence>
<feature type="domain" description="Sulfatase-modifying factor enzyme-like" evidence="1">
    <location>
        <begin position="44"/>
        <end position="290"/>
    </location>
</feature>
<dbReference type="SUPFAM" id="SSF56436">
    <property type="entry name" value="C-type lectin-like"/>
    <property type="match status" value="1"/>
</dbReference>
<dbReference type="Proteomes" id="UP000219439">
    <property type="component" value="Unassembled WGS sequence"/>
</dbReference>
<dbReference type="EMBL" id="OBEL01000001">
    <property type="protein sequence ID" value="SNZ08780.1"/>
    <property type="molecule type" value="Genomic_DNA"/>
</dbReference>
<gene>
    <name evidence="2" type="ORF">SAMN06265368_1810</name>
</gene>
<dbReference type="OrthoDB" id="9768004at2"/>
<dbReference type="InterPro" id="IPR016187">
    <property type="entry name" value="CTDL_fold"/>
</dbReference>
<dbReference type="Gene3D" id="3.90.1580.10">
    <property type="entry name" value="paralog of FGE (formylglycine-generating enzyme)"/>
    <property type="match status" value="1"/>
</dbReference>
<proteinExistence type="predicted"/>
<reference evidence="2 3" key="1">
    <citation type="submission" date="2017-09" db="EMBL/GenBank/DDBJ databases">
        <authorList>
            <person name="Ehlers B."/>
            <person name="Leendertz F.H."/>
        </authorList>
    </citation>
    <scope>NUCLEOTIDE SEQUENCE [LARGE SCALE GENOMIC DNA]</scope>
    <source>
        <strain evidence="2 3">DSM 18289</strain>
    </source>
</reference>
<accession>A0A285NH35</accession>
<dbReference type="PANTHER" id="PTHR23150:SF19">
    <property type="entry name" value="FORMYLGLYCINE-GENERATING ENZYME"/>
    <property type="match status" value="1"/>
</dbReference>
<name>A0A285NH35_9HYPH</name>
<dbReference type="GO" id="GO:0120147">
    <property type="term" value="F:formylglycine-generating oxidase activity"/>
    <property type="evidence" value="ECO:0007669"/>
    <property type="project" value="TreeGrafter"/>
</dbReference>
<organism evidence="2 3">
    <name type="scientific">Cohaesibacter gelatinilyticus</name>
    <dbReference type="NCBI Taxonomy" id="372072"/>
    <lineage>
        <taxon>Bacteria</taxon>
        <taxon>Pseudomonadati</taxon>
        <taxon>Pseudomonadota</taxon>
        <taxon>Alphaproteobacteria</taxon>
        <taxon>Hyphomicrobiales</taxon>
        <taxon>Cohaesibacteraceae</taxon>
    </lineage>
</organism>
<dbReference type="InterPro" id="IPR005532">
    <property type="entry name" value="SUMF_dom"/>
</dbReference>
<dbReference type="InterPro" id="IPR051043">
    <property type="entry name" value="Sulfatase_Mod_Factor_Kinase"/>
</dbReference>
<sequence length="307" mass="34340">MVSGETISFIKQALVGFSLLALVLFTLLLQHMRAFAIDIDVPTVLVEPRSFTYRVPGEYVREGRPINGPIEKKHVPNRLHVMKYQVSAQDYEACVSDGACKSQWQAYISADGTVEPLYEPIPVTGVSHDDANAYATWLSEKTGLVWRLPTDVEWASFAAERYYDDALLPNSVDRDPSISQPSKARRYGLDKGELPRDEEYDPIPKKLGSFGVNSLGIADLSGNIWEWTSSCYMRYRHDASGALIESQNHCGVYIAQGKLRSYLSSFIRDPLSGGCAVGEPPENLGFRLVRDEPKADWKSRLQAFLAR</sequence>
<evidence type="ECO:0000313" key="2">
    <source>
        <dbReference type="EMBL" id="SNZ08780.1"/>
    </source>
</evidence>
<dbReference type="Pfam" id="PF03781">
    <property type="entry name" value="FGE-sulfatase"/>
    <property type="match status" value="1"/>
</dbReference>
<dbReference type="PANTHER" id="PTHR23150">
    <property type="entry name" value="SULFATASE MODIFYING FACTOR 1, 2"/>
    <property type="match status" value="1"/>
</dbReference>
<evidence type="ECO:0000313" key="3">
    <source>
        <dbReference type="Proteomes" id="UP000219439"/>
    </source>
</evidence>
<dbReference type="AlphaFoldDB" id="A0A285NH35"/>
<protein>
    <submittedName>
        <fullName evidence="2">Formylglycine-generating enzyme, required for sulfatase activity, contains SUMF1/FGE domain</fullName>
    </submittedName>
</protein>
<dbReference type="InterPro" id="IPR042095">
    <property type="entry name" value="SUMF_sf"/>
</dbReference>